<dbReference type="SUPFAM" id="SSF50129">
    <property type="entry name" value="GroES-like"/>
    <property type="match status" value="1"/>
</dbReference>
<keyword evidence="5" id="KW-0560">Oxidoreductase</keyword>
<dbReference type="SUPFAM" id="SSF51735">
    <property type="entry name" value="NAD(P)-binding Rossmann-fold domains"/>
    <property type="match status" value="1"/>
</dbReference>
<proteinExistence type="inferred from homology"/>
<evidence type="ECO:0000256" key="6">
    <source>
        <dbReference type="RuleBase" id="RU361277"/>
    </source>
</evidence>
<dbReference type="InterPro" id="IPR011032">
    <property type="entry name" value="GroES-like_sf"/>
</dbReference>
<gene>
    <name evidence="9" type="ORF">PS467_40310</name>
</gene>
<dbReference type="Proteomes" id="UP001305606">
    <property type="component" value="Chromosome"/>
</dbReference>
<dbReference type="PANTHER" id="PTHR43350:SF17">
    <property type="entry name" value="NAD-DEPENDENT ALCOHOL DEHYDROGENASE"/>
    <property type="match status" value="1"/>
</dbReference>
<dbReference type="PROSITE" id="PS00059">
    <property type="entry name" value="ADH_ZINC"/>
    <property type="match status" value="1"/>
</dbReference>
<protein>
    <submittedName>
        <fullName evidence="9">NAD(P)-dependent alcohol dehydrogenase</fullName>
    </submittedName>
</protein>
<evidence type="ECO:0000256" key="1">
    <source>
        <dbReference type="ARBA" id="ARBA00001947"/>
    </source>
</evidence>
<keyword evidence="3 6" id="KW-0479">Metal-binding</keyword>
<dbReference type="InterPro" id="IPR002328">
    <property type="entry name" value="ADH_Zn_CS"/>
</dbReference>
<dbReference type="PANTHER" id="PTHR43350">
    <property type="entry name" value="NAD-DEPENDENT ALCOHOL DEHYDROGENASE"/>
    <property type="match status" value="1"/>
</dbReference>
<dbReference type="InterPro" id="IPR013149">
    <property type="entry name" value="ADH-like_C"/>
</dbReference>
<feature type="domain" description="Alcohol dehydrogenase-like C-terminal" evidence="7">
    <location>
        <begin position="197"/>
        <end position="316"/>
    </location>
</feature>
<comment type="cofactor">
    <cofactor evidence="1 6">
        <name>Zn(2+)</name>
        <dbReference type="ChEBI" id="CHEBI:29105"/>
    </cofactor>
</comment>
<dbReference type="InterPro" id="IPR036291">
    <property type="entry name" value="NAD(P)-bd_dom_sf"/>
</dbReference>
<sequence length="367" mass="37757">MRVSAAVVDRLHGRFDVRDVEIDEPGPGEVLVRIAASGICHTDAATRDGNLPFPLPGVLGHEGAGTVVAVGDGVSEVREGQAVVIGWPWCGRCRHCRAGEHRYCQSVFALASSGGRQDGSSALRELTGERLSSHFFGQSSFATHSVTYASSLVPIPDGLPVGLMGPLACGLATGAGAVFHTVRPSPGASVAVYGVGAVGLSAIMACVSTAATRIVAVDRYASRLALAKQLGATHVVNTTQEDPVRAIHDICDGPADHAVDCTGTVSGARQAADSVGMLGTCVLVGGTSAGAELSLDHGSMLRGKSVVGVLGGGGRSLELIGALMDLYAQGRFPFDRLIESFPLERVEDALEASARGEVIKPLLTMPD</sequence>
<keyword evidence="10" id="KW-1185">Reference proteome</keyword>
<dbReference type="Gene3D" id="3.90.180.10">
    <property type="entry name" value="Medium-chain alcohol dehydrogenases, catalytic domain"/>
    <property type="match status" value="1"/>
</dbReference>
<evidence type="ECO:0000256" key="3">
    <source>
        <dbReference type="ARBA" id="ARBA00022723"/>
    </source>
</evidence>
<keyword evidence="4 6" id="KW-0862">Zinc</keyword>
<evidence type="ECO:0000259" key="7">
    <source>
        <dbReference type="Pfam" id="PF00107"/>
    </source>
</evidence>
<dbReference type="Pfam" id="PF08240">
    <property type="entry name" value="ADH_N"/>
    <property type="match status" value="1"/>
</dbReference>
<dbReference type="CDD" id="cd08278">
    <property type="entry name" value="benzyl_alcohol_DH"/>
    <property type="match status" value="1"/>
</dbReference>
<comment type="similarity">
    <text evidence="2 6">Belongs to the zinc-containing alcohol dehydrogenase family.</text>
</comment>
<feature type="domain" description="Alcohol dehydrogenase-like N-terminal" evidence="8">
    <location>
        <begin position="26"/>
        <end position="156"/>
    </location>
</feature>
<evidence type="ECO:0000313" key="10">
    <source>
        <dbReference type="Proteomes" id="UP001305606"/>
    </source>
</evidence>
<accession>A0ABY9V8B5</accession>
<evidence type="ECO:0000256" key="4">
    <source>
        <dbReference type="ARBA" id="ARBA00022833"/>
    </source>
</evidence>
<dbReference type="EMBL" id="CP117522">
    <property type="protein sequence ID" value="WNF01150.1"/>
    <property type="molecule type" value="Genomic_DNA"/>
</dbReference>
<dbReference type="InterPro" id="IPR013154">
    <property type="entry name" value="ADH-like_N"/>
</dbReference>
<evidence type="ECO:0000256" key="2">
    <source>
        <dbReference type="ARBA" id="ARBA00008072"/>
    </source>
</evidence>
<evidence type="ECO:0000259" key="8">
    <source>
        <dbReference type="Pfam" id="PF08240"/>
    </source>
</evidence>
<dbReference type="Gene3D" id="3.40.50.720">
    <property type="entry name" value="NAD(P)-binding Rossmann-like Domain"/>
    <property type="match status" value="1"/>
</dbReference>
<evidence type="ECO:0000313" key="9">
    <source>
        <dbReference type="EMBL" id="WNF01150.1"/>
    </source>
</evidence>
<dbReference type="Pfam" id="PF00107">
    <property type="entry name" value="ADH_zinc_N"/>
    <property type="match status" value="1"/>
</dbReference>
<name>A0ABY9V8B5_9ACTN</name>
<organism evidence="9 10">
    <name type="scientific">Streptomyces luomodiensis</name>
    <dbReference type="NCBI Taxonomy" id="3026192"/>
    <lineage>
        <taxon>Bacteria</taxon>
        <taxon>Bacillati</taxon>
        <taxon>Actinomycetota</taxon>
        <taxon>Actinomycetes</taxon>
        <taxon>Kitasatosporales</taxon>
        <taxon>Streptomycetaceae</taxon>
        <taxon>Streptomyces</taxon>
    </lineage>
</organism>
<evidence type="ECO:0000256" key="5">
    <source>
        <dbReference type="ARBA" id="ARBA00023002"/>
    </source>
</evidence>
<reference evidence="9 10" key="1">
    <citation type="submission" date="2023-02" db="EMBL/GenBank/DDBJ databases">
        <title>Streptomyces sp. SCA4-21 with antifungal activity against Fusarium oxysporum f. sp. cubense, Streptomyces sp. SCA2-17 with antifungal activity against Fusarium oxysporum f. sp. cubense.</title>
        <authorList>
            <person name="Qi D."/>
        </authorList>
    </citation>
    <scope>NUCLEOTIDE SEQUENCE [LARGE SCALE GENOMIC DNA]</scope>
    <source>
        <strain evidence="9 10">SCA4-21</strain>
    </source>
</reference>
<dbReference type="RefSeq" id="WP_311039475.1">
    <property type="nucleotide sequence ID" value="NZ_CP117522.1"/>
</dbReference>